<reference evidence="1 2" key="1">
    <citation type="submission" date="2017-02" db="EMBL/GenBank/DDBJ databases">
        <title>Draft genome sequence of Moraxella canis CCUG 8415A type strain.</title>
        <authorList>
            <person name="Engstrom-Jakobsson H."/>
            <person name="Salva-Serra F."/>
            <person name="Thorell K."/>
            <person name="Gonzales-Siles L."/>
            <person name="Karlsson R."/>
            <person name="Boulund F."/>
            <person name="Engstrand L."/>
            <person name="Moore E."/>
        </authorList>
    </citation>
    <scope>NUCLEOTIDE SEQUENCE [LARGE SCALE GENOMIC DNA]</scope>
    <source>
        <strain evidence="1 2">CCUG 8415A</strain>
    </source>
</reference>
<evidence type="ECO:0000313" key="2">
    <source>
        <dbReference type="Proteomes" id="UP000190322"/>
    </source>
</evidence>
<comment type="caution">
    <text evidence="1">The sequence shown here is derived from an EMBL/GenBank/DDBJ whole genome shotgun (WGS) entry which is preliminary data.</text>
</comment>
<dbReference type="AlphaFoldDB" id="A0A1S9ZH50"/>
<name>A0A1S9ZH50_9GAMM</name>
<protein>
    <submittedName>
        <fullName evidence="1">Uncharacterized protein</fullName>
    </submittedName>
</protein>
<dbReference type="Proteomes" id="UP000190322">
    <property type="component" value="Unassembled WGS sequence"/>
</dbReference>
<organism evidence="1 2">
    <name type="scientific">Moraxella canis</name>
    <dbReference type="NCBI Taxonomy" id="90239"/>
    <lineage>
        <taxon>Bacteria</taxon>
        <taxon>Pseudomonadati</taxon>
        <taxon>Pseudomonadota</taxon>
        <taxon>Gammaproteobacteria</taxon>
        <taxon>Moraxellales</taxon>
        <taxon>Moraxellaceae</taxon>
        <taxon>Moraxella</taxon>
    </lineage>
</organism>
<sequence length="158" mass="17833">MLNKYMLGILLMTLLGCQQPNIETSKEPINTKPNHEKTATLSTQQIPNDQHNPSVFVAHLEKLEEVGDAAFYTGILNEKNGCLYIDDRLVLVTGIYVKWQNEPFWIGNNHGEKFKLGDTVSVGGSEAKYTKDFIDDINNSNCTADKIWLTLNINKPFM</sequence>
<dbReference type="PROSITE" id="PS51257">
    <property type="entry name" value="PROKAR_LIPOPROTEIN"/>
    <property type="match status" value="1"/>
</dbReference>
<accession>A0A1S9ZH50</accession>
<evidence type="ECO:0000313" key="1">
    <source>
        <dbReference type="EMBL" id="OOR82351.1"/>
    </source>
</evidence>
<gene>
    <name evidence="1" type="ORF">B0180_09720</name>
</gene>
<proteinExistence type="predicted"/>
<dbReference type="RefSeq" id="WP_078256725.1">
    <property type="nucleotide sequence ID" value="NZ_MUXT01000012.1"/>
</dbReference>
<dbReference type="EMBL" id="MUXT01000012">
    <property type="protein sequence ID" value="OOR82351.1"/>
    <property type="molecule type" value="Genomic_DNA"/>
</dbReference>